<protein>
    <submittedName>
        <fullName evidence="3">Pilus assembly protein PilN</fullName>
    </submittedName>
</protein>
<dbReference type="PANTHER" id="PTHR40278:SF2">
    <property type="entry name" value="TYPE IV PILUS INNER MEMBRANE COMPONENT PILN"/>
    <property type="match status" value="1"/>
</dbReference>
<dbReference type="InterPro" id="IPR007813">
    <property type="entry name" value="PilN"/>
</dbReference>
<dbReference type="InterPro" id="IPR052534">
    <property type="entry name" value="Extracell_DNA_Util/SecSys_Comp"/>
</dbReference>
<dbReference type="GO" id="GO:0015627">
    <property type="term" value="C:type II protein secretion system complex"/>
    <property type="evidence" value="ECO:0007669"/>
    <property type="project" value="InterPro"/>
</dbReference>
<dbReference type="InterPro" id="IPR007690">
    <property type="entry name" value="T2SS_GspM"/>
</dbReference>
<evidence type="ECO:0000313" key="3">
    <source>
        <dbReference type="EMBL" id="MBE8716249.1"/>
    </source>
</evidence>
<sequence length="190" mass="21468">MARINLLPWRETYRKEKKDQFIAILIGVAMLCAVICWLWISSVQSATENQQARNQLLEKHIAELQKQVDEIKELKKIREDLLTRIKIIQDLEGTRPVIVRFFDEFVRAVPDGVYLSLLSRTGEVISIEGVAESTNRVSSFMRNLEQSDWFTSPNLTSVVAEPKAGEQASAFKMTVRTSAPVDTTAEGAAK</sequence>
<keyword evidence="2" id="KW-0472">Membrane</keyword>
<evidence type="ECO:0000256" key="1">
    <source>
        <dbReference type="SAM" id="Coils"/>
    </source>
</evidence>
<dbReference type="GO" id="GO:0043683">
    <property type="term" value="P:type IV pilus assembly"/>
    <property type="evidence" value="ECO:0007669"/>
    <property type="project" value="TreeGrafter"/>
</dbReference>
<dbReference type="GO" id="GO:0015628">
    <property type="term" value="P:protein secretion by the type II secretion system"/>
    <property type="evidence" value="ECO:0007669"/>
    <property type="project" value="InterPro"/>
</dbReference>
<gene>
    <name evidence="3" type="ORF">C4F51_03505</name>
</gene>
<name>A0A928YSQ9_9GAMM</name>
<dbReference type="RefSeq" id="WP_193907173.1">
    <property type="nucleotide sequence ID" value="NZ_PRDL01000001.1"/>
</dbReference>
<dbReference type="Proteomes" id="UP000652567">
    <property type="component" value="Unassembled WGS sequence"/>
</dbReference>
<dbReference type="Pfam" id="PF04612">
    <property type="entry name" value="T2SSM"/>
    <property type="match status" value="1"/>
</dbReference>
<organism evidence="3 4">
    <name type="scientific">Cellvibrio polysaccharolyticus</name>
    <dbReference type="NCBI Taxonomy" id="2082724"/>
    <lineage>
        <taxon>Bacteria</taxon>
        <taxon>Pseudomonadati</taxon>
        <taxon>Pseudomonadota</taxon>
        <taxon>Gammaproteobacteria</taxon>
        <taxon>Cellvibrionales</taxon>
        <taxon>Cellvibrionaceae</taxon>
        <taxon>Cellvibrio</taxon>
    </lineage>
</organism>
<feature type="coiled-coil region" evidence="1">
    <location>
        <begin position="47"/>
        <end position="91"/>
    </location>
</feature>
<keyword evidence="2" id="KW-0812">Transmembrane</keyword>
<feature type="transmembrane region" description="Helical" evidence="2">
    <location>
        <begin position="21"/>
        <end position="40"/>
    </location>
</feature>
<dbReference type="AlphaFoldDB" id="A0A928YSQ9"/>
<proteinExistence type="predicted"/>
<evidence type="ECO:0000313" key="4">
    <source>
        <dbReference type="Proteomes" id="UP000652567"/>
    </source>
</evidence>
<dbReference type="GO" id="GO:0043107">
    <property type="term" value="P:type IV pilus-dependent motility"/>
    <property type="evidence" value="ECO:0007669"/>
    <property type="project" value="TreeGrafter"/>
</dbReference>
<keyword evidence="4" id="KW-1185">Reference proteome</keyword>
<dbReference type="PANTHER" id="PTHR40278">
    <property type="entry name" value="DNA UTILIZATION PROTEIN HOFN"/>
    <property type="match status" value="1"/>
</dbReference>
<dbReference type="Pfam" id="PF05137">
    <property type="entry name" value="PilN"/>
    <property type="match status" value="1"/>
</dbReference>
<keyword evidence="1" id="KW-0175">Coiled coil</keyword>
<comment type="caution">
    <text evidence="3">The sequence shown here is derived from an EMBL/GenBank/DDBJ whole genome shotgun (WGS) entry which is preliminary data.</text>
</comment>
<keyword evidence="2" id="KW-1133">Transmembrane helix</keyword>
<accession>A0A928YSQ9</accession>
<dbReference type="EMBL" id="PRDL01000001">
    <property type="protein sequence ID" value="MBE8716249.1"/>
    <property type="molecule type" value="Genomic_DNA"/>
</dbReference>
<reference evidence="3" key="1">
    <citation type="submission" date="2018-07" db="EMBL/GenBank/DDBJ databases">
        <title>Genome assembly of strain Ka43.</title>
        <authorList>
            <person name="Kukolya J."/>
            <person name="Nagy I."/>
            <person name="Horvath B."/>
            <person name="Toth A."/>
        </authorList>
    </citation>
    <scope>NUCLEOTIDE SEQUENCE</scope>
    <source>
        <strain evidence="3">KB43</strain>
    </source>
</reference>
<evidence type="ECO:0000256" key="2">
    <source>
        <dbReference type="SAM" id="Phobius"/>
    </source>
</evidence>